<gene>
    <name evidence="2" type="primary">P27</name>
    <name evidence="2" type="ORF">LPMP_281050</name>
</gene>
<reference evidence="2 3" key="1">
    <citation type="journal article" date="2015" name="Sci. Rep.">
        <title>The genome of Leishmania panamensis: insights into genomics of the L. (Viannia) subgenus.</title>
        <authorList>
            <person name="Llanes A."/>
            <person name="Restrepo C.M."/>
            <person name="Vecchio G.D."/>
            <person name="Anguizola F.J."/>
            <person name="Lleonart R."/>
        </authorList>
    </citation>
    <scope>NUCLEOTIDE SEQUENCE [LARGE SCALE GENOMIC DNA]</scope>
    <source>
        <strain evidence="2 3">MHOM/PA/94/PSC-1</strain>
    </source>
</reference>
<keyword evidence="3" id="KW-1185">Reference proteome</keyword>
<dbReference type="RefSeq" id="XP_010700445.1">
    <property type="nucleotide sequence ID" value="XM_010702143.1"/>
</dbReference>
<feature type="region of interest" description="Disordered" evidence="1">
    <location>
        <begin position="216"/>
        <end position="240"/>
    </location>
</feature>
<accession>A0A088RUQ9</accession>
<dbReference type="KEGG" id="lpan:LPMP_281050"/>
<dbReference type="VEuPathDB" id="TriTrypDB:LPMP_281050"/>
<name>A0A088RUQ9_LEIPA</name>
<dbReference type="EMBL" id="CP009397">
    <property type="protein sequence ID" value="AIN99738.1"/>
    <property type="molecule type" value="Genomic_DNA"/>
</dbReference>
<dbReference type="AlphaFoldDB" id="A0A088RUQ9"/>
<organism evidence="2 3">
    <name type="scientific">Leishmania panamensis</name>
    <dbReference type="NCBI Taxonomy" id="5679"/>
    <lineage>
        <taxon>Eukaryota</taxon>
        <taxon>Discoba</taxon>
        <taxon>Euglenozoa</taxon>
        <taxon>Kinetoplastea</taxon>
        <taxon>Metakinetoplastina</taxon>
        <taxon>Trypanosomatida</taxon>
        <taxon>Trypanosomatidae</taxon>
        <taxon>Leishmaniinae</taxon>
        <taxon>Leishmania</taxon>
        <taxon>Leishmania guyanensis species complex</taxon>
    </lineage>
</organism>
<dbReference type="eggNOG" id="ENOG502RTR3">
    <property type="taxonomic scope" value="Eukaryota"/>
</dbReference>
<dbReference type="GeneID" id="22576550"/>
<evidence type="ECO:0000256" key="1">
    <source>
        <dbReference type="SAM" id="MobiDB-lite"/>
    </source>
</evidence>
<evidence type="ECO:0000313" key="2">
    <source>
        <dbReference type="EMBL" id="AIN99738.1"/>
    </source>
</evidence>
<proteinExistence type="predicted"/>
<dbReference type="OrthoDB" id="255809at2759"/>
<dbReference type="VEuPathDB" id="TriTrypDB:LPAL13_280016000"/>
<evidence type="ECO:0000313" key="3">
    <source>
        <dbReference type="Proteomes" id="UP000063063"/>
    </source>
</evidence>
<dbReference type="Proteomes" id="UP000063063">
    <property type="component" value="Chromosome 28"/>
</dbReference>
<protein>
    <submittedName>
        <fullName evidence="2">P27 protein, putative</fullName>
    </submittedName>
</protein>
<sequence length="240" mass="27473">MSRCTGRMSGGVARANLVDHGVYLKPMSLNPFLGTVHDGTSTGYFQGFSAKPIHWLYRFRYNLLPQGMSGGFFSRNPYGRFVHWLEVSTIEKIRLQLQTVESMPVSVMTAIVVLYSVWFSYRLTFLHPDITLYNLVLWSTKPWVQQQRFNKKINIDQQVYRWVHRVPEFNSNDPIREIYKLGVGANDPYLDHVRGMGREKELILYEHERRGGAGSILPLSVPHEDHSGHNPAPLTAGQGV</sequence>